<evidence type="ECO:0000256" key="9">
    <source>
        <dbReference type="RuleBase" id="RU003357"/>
    </source>
</evidence>
<evidence type="ECO:0000256" key="1">
    <source>
        <dbReference type="ARBA" id="ARBA00004571"/>
    </source>
</evidence>
<keyword evidence="12" id="KW-0675">Receptor</keyword>
<dbReference type="SUPFAM" id="SSF56935">
    <property type="entry name" value="Porins"/>
    <property type="match status" value="1"/>
</dbReference>
<dbReference type="Pfam" id="PF07715">
    <property type="entry name" value="Plug"/>
    <property type="match status" value="1"/>
</dbReference>
<dbReference type="Pfam" id="PF13715">
    <property type="entry name" value="CarbopepD_reg_2"/>
    <property type="match status" value="1"/>
</dbReference>
<proteinExistence type="inferred from homology"/>
<evidence type="ECO:0000256" key="6">
    <source>
        <dbReference type="ARBA" id="ARBA00023136"/>
    </source>
</evidence>
<evidence type="ECO:0000259" key="10">
    <source>
        <dbReference type="Pfam" id="PF00593"/>
    </source>
</evidence>
<evidence type="ECO:0000313" key="13">
    <source>
        <dbReference type="Proteomes" id="UP000634134"/>
    </source>
</evidence>
<keyword evidence="2 8" id="KW-0813">Transport</keyword>
<dbReference type="InterPro" id="IPR000531">
    <property type="entry name" value="Beta-barrel_TonB"/>
</dbReference>
<dbReference type="Gene3D" id="2.170.130.10">
    <property type="entry name" value="TonB-dependent receptor, plug domain"/>
    <property type="match status" value="1"/>
</dbReference>
<organism evidence="12 13">
    <name type="scientific">Dyadobacter subterraneus</name>
    <dbReference type="NCBI Taxonomy" id="2773304"/>
    <lineage>
        <taxon>Bacteria</taxon>
        <taxon>Pseudomonadati</taxon>
        <taxon>Bacteroidota</taxon>
        <taxon>Cytophagia</taxon>
        <taxon>Cytophagales</taxon>
        <taxon>Spirosomataceae</taxon>
        <taxon>Dyadobacter</taxon>
    </lineage>
</organism>
<evidence type="ECO:0000256" key="5">
    <source>
        <dbReference type="ARBA" id="ARBA00023077"/>
    </source>
</evidence>
<comment type="subcellular location">
    <subcellularLocation>
        <location evidence="1 8">Cell outer membrane</location>
        <topology evidence="1 8">Multi-pass membrane protein</topology>
    </subcellularLocation>
</comment>
<sequence>MNQILLQVRPPWITGIMFLILLCVQNLQAQTGQKITITGKITGETDQTALIGATIAEKGTVNGTSSDAEGNYKLSVSKGNSIIVSFIGYIPQEIKIDNRSVIDIVLKADQQQLQDVVVVGYGTQKKSTLTGAVATVKSEDIIKAPTGNVTNSLTGRMPGVFVVQRSGKPGDNQADLFIRGRATTGDSSPLIIVDGAERQSFGDIDPNEIENISVLKDASATALFGIKGGNGVILITTKVGKEGKPRISYTGNVAMQEYTALPKTLNAFTSASLLNEANKNVGKPAAFTDAELQKFQDHSDPYKYPDFNWFDYIMRKHYPQTQHNLNVSGGTKIAKYFISVGYLLENGILKKFDNPYGYSTTNKYDRYNFRSNVDLNLSKDLTVSVKLGGRMEERYSPAAAAFYANAEIEYLLSRINGIPAYAYVPTLPDGRFMENPNAGVNLTNPLGWISRSGYFIQQTNSIESTLALNYDLHKILKGLSFKTQYAYDAYFIANRRQAGTFTSYYINKQTDEIVKGNSSFSDADTPLGPVTATYDGAISYNLQSSLNFNRSFGHHAVTALGLFQRQARRVIGAQPAYASQGIVGRVTYSYKDRYFAEFNGAYNGSENFASGKRFGFFPAVSAGWTVSKESFMENISWLSYLKIRGSYGRIGFDKIGGNRFLYLDEYTRNSAAYVGASNLALTAKPNTAAQFGLPTAINTYPVITHSRIGNPDITWETSTKRNIGFESSFFNDMFSLNVDLFDEKRTNILLNRQSGLTTYGEAYPSVNFGEVHNHGYEVELRHQRRVGNWKYGFNAQVSFARNKIINLDEPVGRPAYQKSAGYQIGQYRGYVTDGFYQSQDDINAYLPNLLGKPIPGDLKYKDINKDGVISTDDITPIGYSNVPEYAYSFEPNISYHGISLSVMFQGVAHVSSDIQFDQRNLSSNQMYENMLGRWTPENAKNATWPSLQPAVGGNFMSYATNDFLLTNAKYLKIRNAQLAYQIPGRIVKKVGLNGIRVFLSGQNLVTWTKVLYRDPENFQRRAPQAAYNVYPTSRIYNLGINLDF</sequence>
<feature type="domain" description="TonB-dependent receptor-like beta-barrel" evidence="10">
    <location>
        <begin position="420"/>
        <end position="841"/>
    </location>
</feature>
<dbReference type="Pfam" id="PF00593">
    <property type="entry name" value="TonB_dep_Rec_b-barrel"/>
    <property type="match status" value="1"/>
</dbReference>
<dbReference type="InterPro" id="IPR018247">
    <property type="entry name" value="EF_Hand_1_Ca_BS"/>
</dbReference>
<dbReference type="EMBL" id="JACYGY010000001">
    <property type="protein sequence ID" value="MBE9461664.1"/>
    <property type="molecule type" value="Genomic_DNA"/>
</dbReference>
<dbReference type="Gene3D" id="2.40.170.20">
    <property type="entry name" value="TonB-dependent receptor, beta-barrel domain"/>
    <property type="match status" value="1"/>
</dbReference>
<keyword evidence="6 8" id="KW-0472">Membrane</keyword>
<evidence type="ECO:0000256" key="4">
    <source>
        <dbReference type="ARBA" id="ARBA00022692"/>
    </source>
</evidence>
<dbReference type="NCBIfam" id="TIGR04057">
    <property type="entry name" value="SusC_RagA_signa"/>
    <property type="match status" value="1"/>
</dbReference>
<dbReference type="InterPro" id="IPR036942">
    <property type="entry name" value="Beta-barrel_TonB_sf"/>
</dbReference>
<dbReference type="InterPro" id="IPR023996">
    <property type="entry name" value="TonB-dep_OMP_SusC/RagA"/>
</dbReference>
<accession>A0ABR9W967</accession>
<dbReference type="PROSITE" id="PS00018">
    <property type="entry name" value="EF_HAND_1"/>
    <property type="match status" value="1"/>
</dbReference>
<dbReference type="InterPro" id="IPR008969">
    <property type="entry name" value="CarboxyPept-like_regulatory"/>
</dbReference>
<feature type="domain" description="TonB-dependent receptor plug" evidence="11">
    <location>
        <begin position="126"/>
        <end position="232"/>
    </location>
</feature>
<dbReference type="Proteomes" id="UP000634134">
    <property type="component" value="Unassembled WGS sequence"/>
</dbReference>
<evidence type="ECO:0000256" key="7">
    <source>
        <dbReference type="ARBA" id="ARBA00023237"/>
    </source>
</evidence>
<keyword evidence="13" id="KW-1185">Reference proteome</keyword>
<keyword evidence="5 9" id="KW-0798">TonB box</keyword>
<evidence type="ECO:0000259" key="11">
    <source>
        <dbReference type="Pfam" id="PF07715"/>
    </source>
</evidence>
<dbReference type="RefSeq" id="WP_194119929.1">
    <property type="nucleotide sequence ID" value="NZ_JACYGY010000001.1"/>
</dbReference>
<dbReference type="Gene3D" id="2.60.40.1120">
    <property type="entry name" value="Carboxypeptidase-like, regulatory domain"/>
    <property type="match status" value="1"/>
</dbReference>
<name>A0ABR9W967_9BACT</name>
<dbReference type="InterPro" id="IPR023997">
    <property type="entry name" value="TonB-dep_OMP_SusC/RagA_CS"/>
</dbReference>
<dbReference type="InterPro" id="IPR039426">
    <property type="entry name" value="TonB-dep_rcpt-like"/>
</dbReference>
<reference evidence="13" key="1">
    <citation type="submission" date="2023-07" db="EMBL/GenBank/DDBJ databases">
        <title>Dyadobacter sp. nov 'subterranea' isolated from contaminted grondwater.</title>
        <authorList>
            <person name="Szabo I."/>
            <person name="Al-Omari J."/>
            <person name="Szerdahelyi S.G."/>
            <person name="Rado J."/>
        </authorList>
    </citation>
    <scope>NUCLEOTIDE SEQUENCE [LARGE SCALE GENOMIC DNA]</scope>
    <source>
        <strain evidence="13">UP-52</strain>
    </source>
</reference>
<evidence type="ECO:0000256" key="3">
    <source>
        <dbReference type="ARBA" id="ARBA00022452"/>
    </source>
</evidence>
<evidence type="ECO:0000313" key="12">
    <source>
        <dbReference type="EMBL" id="MBE9461664.1"/>
    </source>
</evidence>
<dbReference type="NCBIfam" id="TIGR04056">
    <property type="entry name" value="OMP_RagA_SusC"/>
    <property type="match status" value="1"/>
</dbReference>
<gene>
    <name evidence="12" type="ORF">IEE83_07195</name>
</gene>
<keyword evidence="3 8" id="KW-1134">Transmembrane beta strand</keyword>
<dbReference type="InterPro" id="IPR037066">
    <property type="entry name" value="Plug_dom_sf"/>
</dbReference>
<dbReference type="SUPFAM" id="SSF49464">
    <property type="entry name" value="Carboxypeptidase regulatory domain-like"/>
    <property type="match status" value="1"/>
</dbReference>
<keyword evidence="4 8" id="KW-0812">Transmembrane</keyword>
<evidence type="ECO:0000256" key="2">
    <source>
        <dbReference type="ARBA" id="ARBA00022448"/>
    </source>
</evidence>
<evidence type="ECO:0000256" key="8">
    <source>
        <dbReference type="PROSITE-ProRule" id="PRU01360"/>
    </source>
</evidence>
<keyword evidence="7 8" id="KW-0998">Cell outer membrane</keyword>
<dbReference type="InterPro" id="IPR012910">
    <property type="entry name" value="Plug_dom"/>
</dbReference>
<comment type="caution">
    <text evidence="12">The sequence shown here is derived from an EMBL/GenBank/DDBJ whole genome shotgun (WGS) entry which is preliminary data.</text>
</comment>
<comment type="similarity">
    <text evidence="8 9">Belongs to the TonB-dependent receptor family.</text>
</comment>
<protein>
    <submittedName>
        <fullName evidence="12">TonB-dependent receptor</fullName>
    </submittedName>
</protein>
<dbReference type="PROSITE" id="PS52016">
    <property type="entry name" value="TONB_DEPENDENT_REC_3"/>
    <property type="match status" value="1"/>
</dbReference>